<dbReference type="Pfam" id="PF12588">
    <property type="entry name" value="PSDC"/>
    <property type="match status" value="1"/>
</dbReference>
<dbReference type="OrthoDB" id="5973539at2759"/>
<dbReference type="STRING" id="1016849.A0A0D1VN50"/>
<keyword evidence="1" id="KW-0210">Decarboxylase</keyword>
<dbReference type="GO" id="GO:0004609">
    <property type="term" value="F:phosphatidylserine decarboxylase activity"/>
    <property type="evidence" value="ECO:0007669"/>
    <property type="project" value="InterPro"/>
</dbReference>
<evidence type="ECO:0000313" key="5">
    <source>
        <dbReference type="Proteomes" id="UP000053599"/>
    </source>
</evidence>
<dbReference type="PANTHER" id="PTHR10067">
    <property type="entry name" value="PHOSPHATIDYLSERINE DECARBOXYLASE"/>
    <property type="match status" value="1"/>
</dbReference>
<evidence type="ECO:0000313" key="4">
    <source>
        <dbReference type="EMBL" id="KIV77445.1"/>
    </source>
</evidence>
<dbReference type="EMBL" id="KN846954">
    <property type="protein sequence ID" value="KIV77445.1"/>
    <property type="molecule type" value="Genomic_DNA"/>
</dbReference>
<dbReference type="GO" id="GO:0006646">
    <property type="term" value="P:phosphatidylethanolamine biosynthetic process"/>
    <property type="evidence" value="ECO:0007669"/>
    <property type="project" value="TreeGrafter"/>
</dbReference>
<evidence type="ECO:0000256" key="1">
    <source>
        <dbReference type="ARBA" id="ARBA00022793"/>
    </source>
</evidence>
<accession>A0A0D1VN50</accession>
<sequence>MKHEKNIPKEHHIHRTGEWLPHDHRAHQEWLGGVIDHVDKNPTKLHPVVEEFKDLIENNTRIWLLFSSMFEQIPGKEPYSNDPQGKGHPTVRDHIHMLQVINHILTTAPSWNDKSERVGLVGLPFNALFDWPMGTKSGFAVFLDPEVNKMLKKILNAWGDFLKSEDSAYVLDKDSKCSWFSEHGHDELQHVANIGKTNKKFEELFQCDPSAPRMGYKSWDHFFTRLFREEARPVASPDDDNVIANACESKTYNVARNVKKRDKFWLKGNPYSVYDMLAQDPLSDQFVGGTIYQAFLSALSYHRWHAPVSGKVVKAYVVDGTYYSEPQFADFTEDHAADPQGQTTSQGYLTATATRAIIYFQADNPAIGLMAFLGVGMCEVSTCDITVKEGEHVKKGDQIGMFHFGGSTHCLMFRKGVQVEGFPDPQPEHNIPVRSEIARVKS</sequence>
<keyword evidence="2" id="KW-0456">Lyase</keyword>
<dbReference type="Proteomes" id="UP000053599">
    <property type="component" value="Unassembled WGS sequence"/>
</dbReference>
<proteinExistence type="predicted"/>
<dbReference type="Pfam" id="PF02666">
    <property type="entry name" value="PS_Dcarbxylase"/>
    <property type="match status" value="1"/>
</dbReference>
<dbReference type="HOGENOM" id="CLU_033450_1_0_1"/>
<protein>
    <recommendedName>
        <fullName evidence="3">L-tryptophan decarboxylase PsiD-like domain-containing protein</fullName>
    </recommendedName>
</protein>
<reference evidence="4 5" key="1">
    <citation type="submission" date="2015-01" db="EMBL/GenBank/DDBJ databases">
        <title>The Genome Sequence of Exophiala sideris CBS121828.</title>
        <authorList>
            <consortium name="The Broad Institute Genomics Platform"/>
            <person name="Cuomo C."/>
            <person name="de Hoog S."/>
            <person name="Gorbushina A."/>
            <person name="Stielow B."/>
            <person name="Teixiera M."/>
            <person name="Abouelleil A."/>
            <person name="Chapman S.B."/>
            <person name="Priest M."/>
            <person name="Young S.K."/>
            <person name="Wortman J."/>
            <person name="Nusbaum C."/>
            <person name="Birren B."/>
        </authorList>
    </citation>
    <scope>NUCLEOTIDE SEQUENCE [LARGE SCALE GENOMIC DNA]</scope>
    <source>
        <strain evidence="4 5">CBS 121828</strain>
    </source>
</reference>
<organism evidence="4 5">
    <name type="scientific">Exophiala sideris</name>
    <dbReference type="NCBI Taxonomy" id="1016849"/>
    <lineage>
        <taxon>Eukaryota</taxon>
        <taxon>Fungi</taxon>
        <taxon>Dikarya</taxon>
        <taxon>Ascomycota</taxon>
        <taxon>Pezizomycotina</taxon>
        <taxon>Eurotiomycetes</taxon>
        <taxon>Chaetothyriomycetidae</taxon>
        <taxon>Chaetothyriales</taxon>
        <taxon>Herpotrichiellaceae</taxon>
        <taxon>Exophiala</taxon>
    </lineage>
</organism>
<dbReference type="GO" id="GO:0005739">
    <property type="term" value="C:mitochondrion"/>
    <property type="evidence" value="ECO:0007669"/>
    <property type="project" value="TreeGrafter"/>
</dbReference>
<evidence type="ECO:0000256" key="2">
    <source>
        <dbReference type="ARBA" id="ARBA00023239"/>
    </source>
</evidence>
<name>A0A0D1VN50_9EURO</name>
<gene>
    <name evidence="4" type="ORF">PV11_09239</name>
</gene>
<feature type="domain" description="L-tryptophan decarboxylase PsiD-like" evidence="3">
    <location>
        <begin position="46"/>
        <end position="187"/>
    </location>
</feature>
<evidence type="ECO:0000259" key="3">
    <source>
        <dbReference type="Pfam" id="PF12588"/>
    </source>
</evidence>
<dbReference type="PANTHER" id="PTHR10067:SF9">
    <property type="entry name" value="PHOSPHATIDYLSERINE DECARBOXYLASE FAMILY PROTEIN (AFU_ORTHOLOGUE AFUA_7G01730)"/>
    <property type="match status" value="1"/>
</dbReference>
<dbReference type="InterPro" id="IPR003817">
    <property type="entry name" value="PS_Dcarbxylase"/>
</dbReference>
<dbReference type="AlphaFoldDB" id="A0A0D1VN50"/>
<dbReference type="InterPro" id="IPR022237">
    <property type="entry name" value="PsiD-like"/>
</dbReference>